<proteinExistence type="predicted"/>
<sequence length="623" mass="67345">MDAATASAHHEKTIPRPYKCPYPLCGRAFSRLEHQTRHIRTHTGEKPFVCTFPTCEKRFSRSDELTRHSRIHNNEHHRASVSASSSGPRVKEKDRGLTVIEGWDDEERELEIVPKKKARSRANSVDEETYARTTLPAPRRPSQGDVHPSAFSALSSVATDELYALEREEAIRRAEYEARHNAVLRRVEHAARHAEILRTFGRVSKSAATSPVGTPYFGAGHEGYFAEYYDDGEEDERRSHNRRRTSSSAWQHEAFPIHPHASGHVVENERKRTHSGWTHPYPPPRTRAQDESPSPISTDSELPAAAQRGSHSPRMSGHAPHPYPYTTPSTSPFLGGLSTLNLHSAVPSRAPSPIMLPPPAHGASPVEEYFRKPIRGVAESPPNGSGMLSRKRNSSGDLTYEPYSAPAFQHTFSNQRALPSHSQTHSHTLSTPQLSSGPSSNGSSPGSYPHSLTSGAPLPAAGTLSASSSRPPSPPVWSSTQHPPAHAQSTTAKSPPHHHLAHSVRVAFGMTPIHPHPPHSLTAHSSAGQRAWHSGGTTPLRGAAPTGGSAYSSSVPASRASSPPIRLPPLRMPSPVDGAASDKSADGEPMEVVEPERKKVALPGFSEVEAATATGLGVRIGAA</sequence>
<dbReference type="EMBL" id="MU277225">
    <property type="protein sequence ID" value="KAI0059558.1"/>
    <property type="molecule type" value="Genomic_DNA"/>
</dbReference>
<evidence type="ECO:0000313" key="1">
    <source>
        <dbReference type="EMBL" id="KAI0059558.1"/>
    </source>
</evidence>
<dbReference type="Proteomes" id="UP000814140">
    <property type="component" value="Unassembled WGS sequence"/>
</dbReference>
<reference evidence="1" key="2">
    <citation type="journal article" date="2022" name="New Phytol.">
        <title>Evolutionary transition to the ectomycorrhizal habit in the genomes of a hyperdiverse lineage of mushroom-forming fungi.</title>
        <authorList>
            <person name="Looney B."/>
            <person name="Miyauchi S."/>
            <person name="Morin E."/>
            <person name="Drula E."/>
            <person name="Courty P.E."/>
            <person name="Kohler A."/>
            <person name="Kuo A."/>
            <person name="LaButti K."/>
            <person name="Pangilinan J."/>
            <person name="Lipzen A."/>
            <person name="Riley R."/>
            <person name="Andreopoulos W."/>
            <person name="He G."/>
            <person name="Johnson J."/>
            <person name="Nolan M."/>
            <person name="Tritt A."/>
            <person name="Barry K.W."/>
            <person name="Grigoriev I.V."/>
            <person name="Nagy L.G."/>
            <person name="Hibbett D."/>
            <person name="Henrissat B."/>
            <person name="Matheny P.B."/>
            <person name="Labbe J."/>
            <person name="Martin F.M."/>
        </authorList>
    </citation>
    <scope>NUCLEOTIDE SEQUENCE</scope>
    <source>
        <strain evidence="1">HHB10654</strain>
    </source>
</reference>
<accession>A0ACB8SUL4</accession>
<protein>
    <submittedName>
        <fullName evidence="1">Uncharacterized protein</fullName>
    </submittedName>
</protein>
<evidence type="ECO:0000313" key="2">
    <source>
        <dbReference type="Proteomes" id="UP000814140"/>
    </source>
</evidence>
<comment type="caution">
    <text evidence="1">The sequence shown here is derived from an EMBL/GenBank/DDBJ whole genome shotgun (WGS) entry which is preliminary data.</text>
</comment>
<gene>
    <name evidence="1" type="ORF">BV25DRAFT_1840209</name>
</gene>
<organism evidence="1 2">
    <name type="scientific">Artomyces pyxidatus</name>
    <dbReference type="NCBI Taxonomy" id="48021"/>
    <lineage>
        <taxon>Eukaryota</taxon>
        <taxon>Fungi</taxon>
        <taxon>Dikarya</taxon>
        <taxon>Basidiomycota</taxon>
        <taxon>Agaricomycotina</taxon>
        <taxon>Agaricomycetes</taxon>
        <taxon>Russulales</taxon>
        <taxon>Auriscalpiaceae</taxon>
        <taxon>Artomyces</taxon>
    </lineage>
</organism>
<name>A0ACB8SUL4_9AGAM</name>
<reference evidence="1" key="1">
    <citation type="submission" date="2021-03" db="EMBL/GenBank/DDBJ databases">
        <authorList>
            <consortium name="DOE Joint Genome Institute"/>
            <person name="Ahrendt S."/>
            <person name="Looney B.P."/>
            <person name="Miyauchi S."/>
            <person name="Morin E."/>
            <person name="Drula E."/>
            <person name="Courty P.E."/>
            <person name="Chicoki N."/>
            <person name="Fauchery L."/>
            <person name="Kohler A."/>
            <person name="Kuo A."/>
            <person name="Labutti K."/>
            <person name="Pangilinan J."/>
            <person name="Lipzen A."/>
            <person name="Riley R."/>
            <person name="Andreopoulos W."/>
            <person name="He G."/>
            <person name="Johnson J."/>
            <person name="Barry K.W."/>
            <person name="Grigoriev I.V."/>
            <person name="Nagy L."/>
            <person name="Hibbett D."/>
            <person name="Henrissat B."/>
            <person name="Matheny P.B."/>
            <person name="Labbe J."/>
            <person name="Martin F."/>
        </authorList>
    </citation>
    <scope>NUCLEOTIDE SEQUENCE</scope>
    <source>
        <strain evidence="1">HHB10654</strain>
    </source>
</reference>
<keyword evidence="2" id="KW-1185">Reference proteome</keyword>